<evidence type="ECO:0000313" key="5">
    <source>
        <dbReference type="EMBL" id="KAJ6261181.1"/>
    </source>
</evidence>
<gene>
    <name evidence="5" type="ORF">Dda_3849</name>
</gene>
<feature type="compositionally biased region" description="Polar residues" evidence="3">
    <location>
        <begin position="871"/>
        <end position="883"/>
    </location>
</feature>
<evidence type="ECO:0000256" key="4">
    <source>
        <dbReference type="SAM" id="Phobius"/>
    </source>
</evidence>
<keyword evidence="4" id="KW-1133">Transmembrane helix</keyword>
<evidence type="ECO:0000313" key="6">
    <source>
        <dbReference type="Proteomes" id="UP001221413"/>
    </source>
</evidence>
<feature type="compositionally biased region" description="Polar residues" evidence="3">
    <location>
        <begin position="942"/>
        <end position="951"/>
    </location>
</feature>
<keyword evidence="4" id="KW-0472">Membrane</keyword>
<feature type="region of interest" description="Disordered" evidence="3">
    <location>
        <begin position="1"/>
        <end position="33"/>
    </location>
</feature>
<feature type="region of interest" description="Disordered" evidence="3">
    <location>
        <begin position="941"/>
        <end position="966"/>
    </location>
</feature>
<dbReference type="PANTHER" id="PTHR46228:SF2">
    <property type="entry name" value="KELCH REPEAT PROTEIN (AFU_ORTHOLOGUE AFUA_4G14350)"/>
    <property type="match status" value="1"/>
</dbReference>
<feature type="region of interest" description="Disordered" evidence="3">
    <location>
        <begin position="846"/>
        <end position="886"/>
    </location>
</feature>
<accession>A0AAD6J309</accession>
<feature type="transmembrane region" description="Helical" evidence="4">
    <location>
        <begin position="890"/>
        <end position="913"/>
    </location>
</feature>
<sequence length="1114" mass="124195">MSKHSLDPDSGSESMETSLAKLRKLEGDDPNFTEKVEREIDTSGDHIPGPRAISRRYSEHFQDYKLIVTALFGLEESDIFRYEMLISYTLAYFSVCARKGPRGMIDGNVTVESLQERQKALEAFFQRRVPGWYTISTGWQSSVGDHIQYLAQTFNLLGKKQRKNYFGLDELGILFNHTLSKTSSIPIFKQSIILWQLALASGVRASSIGATDEHPEDYLRWKDVAFECGFVEFDADRDDSNEGDFDEDDRERIKNWLVVKINFRYPREQYDTYRPSRRETDSLRVRFREFKRAKNIVADPTITLAILAIERGYLKLNSYQEIPEYLVSQARRLPEYLKYSGTFGIPVNNAMDEKPVFLAEIPGTDTLSDQPMKATMMHIPLQTVAAEVGFGHKRSTLSSFKRETITHFEPDWIPIDENRTANKPAKYKDQLRSLETAEKIATEALADPTTNIFTNLDTTPDFKAFEEYWQDILEEEGTYPLVHVERPVDKSQRNAVTALPQFLSLDIGENFNINAPGFQALPVPSAGGPPDVENATLWYDQVRNRILLYGGSFQNTTGDVDTTPQAIWSYDIVQEQWSAVTTMGDTVTRAASGASTFVDDVGYYRGGQQDAYTTPDYPEPSGYTLLSGLRTFNMTSREFGEVTSGFEVFGDPIQNGYKQGTLVPIELAGRKYLVNYGGGGKTGVGLPLKNIYVYDIQEQTWYIQPVDGDAPPNARGVCAVAAYASDRSSVNIYNYGGITYDNNAQRFTQSRGIWILSIPAFKWIFVDKGDNLQPGGIQDHTCHLQGTNMLLIGGRDFSSSCDANPVKVFNVSTLKWQSEFSTSPSEYQVPYEVFSKIGGNSSGFSTWSNKPLQDPPDANSPLFSIRGTGLPSATPTSDAAPSNDSRHRDAVIAGTTIGAIAFVSLVVGLALLLRNRKGRQGQEKNQARNFHNQVFDGIATTPAPSSPSNTDLDGITITPRSPESTRKFWGNFRRAPSSAMPHIPRRPTERRREQLSMLDTNIDTSTTIGQLAPPPPPSSDAGSEAVCSYRGNSMIKENPNDVYVSPVHADARERAMEQIYPGLAELPAESMSSDEGLPHLEEESRDDGVVAELEPRPQERASARASIRSGTQIE</sequence>
<organism evidence="5 6">
    <name type="scientific">Drechslerella dactyloides</name>
    <name type="common">Nematode-trapping fungus</name>
    <name type="synonym">Arthrobotrys dactyloides</name>
    <dbReference type="NCBI Taxonomy" id="74499"/>
    <lineage>
        <taxon>Eukaryota</taxon>
        <taxon>Fungi</taxon>
        <taxon>Dikarya</taxon>
        <taxon>Ascomycota</taxon>
        <taxon>Pezizomycotina</taxon>
        <taxon>Orbiliomycetes</taxon>
        <taxon>Orbiliales</taxon>
        <taxon>Orbiliaceae</taxon>
        <taxon>Drechslerella</taxon>
    </lineage>
</organism>
<proteinExistence type="predicted"/>
<keyword evidence="6" id="KW-1185">Reference proteome</keyword>
<comment type="caution">
    <text evidence="5">The sequence shown here is derived from an EMBL/GenBank/DDBJ whole genome shotgun (WGS) entry which is preliminary data.</text>
</comment>
<evidence type="ECO:0000256" key="3">
    <source>
        <dbReference type="SAM" id="MobiDB-lite"/>
    </source>
</evidence>
<keyword evidence="4" id="KW-0812">Transmembrane</keyword>
<evidence type="ECO:0000256" key="2">
    <source>
        <dbReference type="ARBA" id="ARBA00022737"/>
    </source>
</evidence>
<evidence type="ECO:0000256" key="1">
    <source>
        <dbReference type="ARBA" id="ARBA00022441"/>
    </source>
</evidence>
<feature type="region of interest" description="Disordered" evidence="3">
    <location>
        <begin position="1005"/>
        <end position="1025"/>
    </location>
</feature>
<dbReference type="PANTHER" id="PTHR46228">
    <property type="entry name" value="KELCH DOMAIN-CONTAINING PROTEIN"/>
    <property type="match status" value="1"/>
</dbReference>
<dbReference type="Pfam" id="PF24681">
    <property type="entry name" value="Kelch_KLHDC2_KLHL20_DRC7"/>
    <property type="match status" value="1"/>
</dbReference>
<dbReference type="EMBL" id="JAQGDS010000004">
    <property type="protein sequence ID" value="KAJ6261181.1"/>
    <property type="molecule type" value="Genomic_DNA"/>
</dbReference>
<dbReference type="Proteomes" id="UP001221413">
    <property type="component" value="Unassembled WGS sequence"/>
</dbReference>
<feature type="compositionally biased region" description="Basic and acidic residues" evidence="3">
    <location>
        <begin position="1076"/>
        <end position="1102"/>
    </location>
</feature>
<dbReference type="AlphaFoldDB" id="A0AAD6J309"/>
<feature type="compositionally biased region" description="Basic and acidic residues" evidence="3">
    <location>
        <begin position="23"/>
        <end position="33"/>
    </location>
</feature>
<keyword evidence="2" id="KW-0677">Repeat</keyword>
<name>A0AAD6J309_DREDA</name>
<keyword evidence="1" id="KW-0880">Kelch repeat</keyword>
<dbReference type="SUPFAM" id="SSF117281">
    <property type="entry name" value="Kelch motif"/>
    <property type="match status" value="1"/>
</dbReference>
<feature type="region of interest" description="Disordered" evidence="3">
    <location>
        <begin position="1063"/>
        <end position="1114"/>
    </location>
</feature>
<dbReference type="InterPro" id="IPR015915">
    <property type="entry name" value="Kelch-typ_b-propeller"/>
</dbReference>
<protein>
    <submittedName>
        <fullName evidence="5">Uncharacterized protein</fullName>
    </submittedName>
</protein>
<reference evidence="5" key="1">
    <citation type="submission" date="2023-01" db="EMBL/GenBank/DDBJ databases">
        <title>The chitinases involved in constricting ring structure development in the nematode-trapping fungus Drechslerella dactyloides.</title>
        <authorList>
            <person name="Wang R."/>
            <person name="Zhang L."/>
            <person name="Tang P."/>
            <person name="Li S."/>
            <person name="Liang L."/>
        </authorList>
    </citation>
    <scope>NUCLEOTIDE SEQUENCE</scope>
    <source>
        <strain evidence="5">YMF1.00031</strain>
    </source>
</reference>
<dbReference type="Gene3D" id="2.120.10.80">
    <property type="entry name" value="Kelch-type beta propeller"/>
    <property type="match status" value="1"/>
</dbReference>